<proteinExistence type="predicted"/>
<reference evidence="5 6" key="1">
    <citation type="submission" date="2015-01" db="EMBL/GenBank/DDBJ databases">
        <title>The Genome Sequence of Exophiala spinifera CBS89968.</title>
        <authorList>
            <consortium name="The Broad Institute Genomics Platform"/>
            <person name="Cuomo C."/>
            <person name="de Hoog S."/>
            <person name="Gorbushina A."/>
            <person name="Stielow B."/>
            <person name="Teixiera M."/>
            <person name="Abouelleil A."/>
            <person name="Chapman S.B."/>
            <person name="Priest M."/>
            <person name="Young S.K."/>
            <person name="Wortman J."/>
            <person name="Nusbaum C."/>
            <person name="Birren B."/>
        </authorList>
    </citation>
    <scope>NUCLEOTIDE SEQUENCE [LARGE SCALE GENOMIC DNA]</scope>
    <source>
        <strain evidence="5 6">CBS 89968</strain>
    </source>
</reference>
<keyword evidence="6" id="KW-1185">Reference proteome</keyword>
<dbReference type="RefSeq" id="XP_016241615.1">
    <property type="nucleotide sequence ID" value="XM_016376339.1"/>
</dbReference>
<feature type="region of interest" description="Disordered" evidence="4">
    <location>
        <begin position="987"/>
        <end position="1086"/>
    </location>
</feature>
<dbReference type="OrthoDB" id="626167at2759"/>
<dbReference type="SUPFAM" id="SSF48403">
    <property type="entry name" value="Ankyrin repeat"/>
    <property type="match status" value="2"/>
</dbReference>
<accession>A0A0D2CD16</accession>
<dbReference type="Pfam" id="PF00023">
    <property type="entry name" value="Ank"/>
    <property type="match status" value="2"/>
</dbReference>
<feature type="compositionally biased region" description="Polar residues" evidence="4">
    <location>
        <begin position="1042"/>
        <end position="1059"/>
    </location>
</feature>
<dbReference type="PANTHER" id="PTHR24123">
    <property type="entry name" value="ANKYRIN REPEAT-CONTAINING"/>
    <property type="match status" value="1"/>
</dbReference>
<evidence type="ECO:0000256" key="4">
    <source>
        <dbReference type="SAM" id="MobiDB-lite"/>
    </source>
</evidence>
<organism evidence="5 6">
    <name type="scientific">Exophiala spinifera</name>
    <dbReference type="NCBI Taxonomy" id="91928"/>
    <lineage>
        <taxon>Eukaryota</taxon>
        <taxon>Fungi</taxon>
        <taxon>Dikarya</taxon>
        <taxon>Ascomycota</taxon>
        <taxon>Pezizomycotina</taxon>
        <taxon>Eurotiomycetes</taxon>
        <taxon>Chaetothyriomycetidae</taxon>
        <taxon>Chaetothyriales</taxon>
        <taxon>Herpotrichiellaceae</taxon>
        <taxon>Exophiala</taxon>
    </lineage>
</organism>
<feature type="region of interest" description="Disordered" evidence="4">
    <location>
        <begin position="837"/>
        <end position="874"/>
    </location>
</feature>
<name>A0A0D2CD16_9EURO</name>
<feature type="repeat" description="ANK" evidence="3">
    <location>
        <begin position="546"/>
        <end position="578"/>
    </location>
</feature>
<dbReference type="STRING" id="91928.A0A0D2CD16"/>
<sequence length="1181" mass="131020">MESGINVQRSVWLLDMRLTVSQIDFDSFMRIPPRIRKRFLWDISTVTGAPTHDITSVLASARAFVEKHLSLRPELQRSQIPSQVPSRLPPLMLGRVDVNTLDTHGQTPLLRACQAGATDLVLGLLSQGARANICGPKQMSPLHWLHSFQEPQLSEIARRLVRAGARVEAQCTPNLQGVGTGDISEAILDSGTPLHHAAIYNNVEAVNCLIRLGASPTRKSRAAPHYSPLILACALHLTTPKLPVSKGLQHSSVHTCVDNARLTAKMHSSSLGAVSILELMLSGSSEYRPNSIYTVPKPERLPTFVLHCTELRQKLYGDASAARNPLHATIDLLLRYGEKLVDTARGYSLLHLAASVGDLDTVQYLIQTHQKDCVNLTFKLGKSFWQPPLYYALANGHTEIFDYLLRNGADPFQRFQTDLIVPRQKDPSRSTTDVSFLRGPRSTYLHLCPGIGTGISDGLTILGHLAEDGFMAPYAAYDYVLKAQAKYGPIGAAGFMSEYDKYKTYLHNLVESWSVSRNGAWTEVLLGLFLKRLPHQDLVNVQADGTGATPLMLAIKSINVHATRMLLEWGADPNIPDFHNGTPSDAVIHAVYDRMSRYDITFRDLEETRRIPRSKRTVFKELSDLEEIYRILDTYGGKLMRDLPPWSKDFEMPPSRWSSMRLRQQLLGIDLKSINTRICTTDGPMQRFCDEIETEIKVQLGRDALPEQTAFQIISETIASHMALAPEAAQSTQRLHQLQCYLAEMLSKYGAALHLSFDDFSHEWTIELNPLSIGTEHRGISILVPRGTNGVHSTRVRIVPEHEFCPATRRADVSKITEDETALMTFVVDEPPLSMWNPSEMNPVPKRSNKSYLPGESRGIGRGEKSKDKKPGKNLGPIASLRLQVLLPPHGYQVVVGPEDELGSLFFSDQEPLPEGHRVMITALGEIGLVFSLTVGTKEGPARQPLTRAVPNGHYYSEEDERRWNLMYRNDRSLETRTDWTLFGTRVPPKLGRRSARDTRLSAPAPFDDRRNRGPGVPLFTNSEATVPPPRGEPSPKLVRPGSTTQPKVQTAPRSSTSPELGRPLRMHASAKDASTRPLQAERSTAADEELSSLLRSIPLVVITGNSSSNGTGPGVNSSVSNEFASMLASRGRATVINVSNADASEEDIRKLASEAVDRDRKRKEANEARGVPEGKLWWEM</sequence>
<feature type="repeat" description="ANK" evidence="3">
    <location>
        <begin position="388"/>
        <end position="410"/>
    </location>
</feature>
<dbReference type="HOGENOM" id="CLU_272982_0_0_1"/>
<dbReference type="PROSITE" id="PS50088">
    <property type="entry name" value="ANK_REPEAT"/>
    <property type="match status" value="5"/>
</dbReference>
<evidence type="ECO:0000313" key="6">
    <source>
        <dbReference type="Proteomes" id="UP000053328"/>
    </source>
</evidence>
<feature type="repeat" description="ANK" evidence="3">
    <location>
        <begin position="104"/>
        <end position="136"/>
    </location>
</feature>
<dbReference type="Pfam" id="PF12796">
    <property type="entry name" value="Ank_2"/>
    <property type="match status" value="1"/>
</dbReference>
<dbReference type="GeneID" id="27329062"/>
<dbReference type="AlphaFoldDB" id="A0A0D2CD16"/>
<evidence type="ECO:0000256" key="1">
    <source>
        <dbReference type="ARBA" id="ARBA00022737"/>
    </source>
</evidence>
<evidence type="ECO:0000256" key="2">
    <source>
        <dbReference type="ARBA" id="ARBA00023043"/>
    </source>
</evidence>
<feature type="repeat" description="ANK" evidence="3">
    <location>
        <begin position="189"/>
        <end position="221"/>
    </location>
</feature>
<dbReference type="Proteomes" id="UP000053328">
    <property type="component" value="Unassembled WGS sequence"/>
</dbReference>
<dbReference type="PANTHER" id="PTHR24123:SF33">
    <property type="entry name" value="PROTEIN HOS4"/>
    <property type="match status" value="1"/>
</dbReference>
<dbReference type="PROSITE" id="PS50297">
    <property type="entry name" value="ANK_REP_REGION"/>
    <property type="match status" value="5"/>
</dbReference>
<dbReference type="EMBL" id="KN847492">
    <property type="protein sequence ID" value="KIW21399.1"/>
    <property type="molecule type" value="Genomic_DNA"/>
</dbReference>
<keyword evidence="2 3" id="KW-0040">ANK repeat</keyword>
<keyword evidence="1" id="KW-0677">Repeat</keyword>
<evidence type="ECO:0000313" key="5">
    <source>
        <dbReference type="EMBL" id="KIW21399.1"/>
    </source>
</evidence>
<dbReference type="Gene3D" id="1.25.40.20">
    <property type="entry name" value="Ankyrin repeat-containing domain"/>
    <property type="match status" value="4"/>
</dbReference>
<gene>
    <name evidence="5" type="ORF">PV08_01979</name>
</gene>
<dbReference type="InterPro" id="IPR036770">
    <property type="entry name" value="Ankyrin_rpt-contain_sf"/>
</dbReference>
<dbReference type="VEuPathDB" id="FungiDB:PV08_01979"/>
<dbReference type="InterPro" id="IPR051165">
    <property type="entry name" value="Multifunctional_ANK_Repeat"/>
</dbReference>
<dbReference type="SMART" id="SM00248">
    <property type="entry name" value="ANK"/>
    <property type="match status" value="6"/>
</dbReference>
<feature type="region of interest" description="Disordered" evidence="4">
    <location>
        <begin position="1156"/>
        <end position="1181"/>
    </location>
</feature>
<feature type="compositionally biased region" description="Basic and acidic residues" evidence="4">
    <location>
        <begin position="859"/>
        <end position="871"/>
    </location>
</feature>
<protein>
    <submittedName>
        <fullName evidence="5">Uncharacterized protein</fullName>
    </submittedName>
</protein>
<dbReference type="InterPro" id="IPR002110">
    <property type="entry name" value="Ankyrin_rpt"/>
</dbReference>
<evidence type="ECO:0000256" key="3">
    <source>
        <dbReference type="PROSITE-ProRule" id="PRU00023"/>
    </source>
</evidence>
<feature type="repeat" description="ANK" evidence="3">
    <location>
        <begin position="345"/>
        <end position="367"/>
    </location>
</feature>